<proteinExistence type="predicted"/>
<gene>
    <name evidence="2" type="ORF">E0Y62_18380</name>
</gene>
<dbReference type="Pfam" id="PF01261">
    <property type="entry name" value="AP_endonuc_2"/>
    <property type="match status" value="1"/>
</dbReference>
<dbReference type="PANTHER" id="PTHR12110:SF21">
    <property type="entry name" value="XYLOSE ISOMERASE-LIKE TIM BARREL DOMAIN-CONTAINING PROTEIN"/>
    <property type="match status" value="1"/>
</dbReference>
<dbReference type="SUPFAM" id="SSF51658">
    <property type="entry name" value="Xylose isomerase-like"/>
    <property type="match status" value="1"/>
</dbReference>
<keyword evidence="2" id="KW-0413">Isomerase</keyword>
<evidence type="ECO:0000259" key="1">
    <source>
        <dbReference type="Pfam" id="PF01261"/>
    </source>
</evidence>
<dbReference type="Gene3D" id="3.20.20.150">
    <property type="entry name" value="Divalent-metal-dependent TIM barrel enzymes"/>
    <property type="match status" value="1"/>
</dbReference>
<dbReference type="Proteomes" id="UP000293846">
    <property type="component" value="Unassembled WGS sequence"/>
</dbReference>
<dbReference type="OrthoDB" id="110795at2"/>
<dbReference type="InterPro" id="IPR013022">
    <property type="entry name" value="Xyl_isomerase-like_TIM-brl"/>
</dbReference>
<dbReference type="EMBL" id="SJTH01000029">
    <property type="protein sequence ID" value="TCJ02648.1"/>
    <property type="molecule type" value="Genomic_DNA"/>
</dbReference>
<evidence type="ECO:0000313" key="3">
    <source>
        <dbReference type="Proteomes" id="UP000293846"/>
    </source>
</evidence>
<comment type="caution">
    <text evidence="2">The sequence shown here is derived from an EMBL/GenBank/DDBJ whole genome shotgun (WGS) entry which is preliminary data.</text>
</comment>
<organism evidence="2 3">
    <name type="scientific">Cytobacillus praedii</name>
    <dbReference type="NCBI Taxonomy" id="1742358"/>
    <lineage>
        <taxon>Bacteria</taxon>
        <taxon>Bacillati</taxon>
        <taxon>Bacillota</taxon>
        <taxon>Bacilli</taxon>
        <taxon>Bacillales</taxon>
        <taxon>Bacillaceae</taxon>
        <taxon>Cytobacillus</taxon>
    </lineage>
</organism>
<name>A0A4R1AYA0_9BACI</name>
<reference evidence="2 3" key="1">
    <citation type="submission" date="2019-03" db="EMBL/GenBank/DDBJ databases">
        <authorList>
            <person name="Jensen L."/>
            <person name="Storgaard J."/>
            <person name="Sulaj E."/>
            <person name="Schramm A."/>
            <person name="Marshall I.P.G."/>
        </authorList>
    </citation>
    <scope>NUCLEOTIDE SEQUENCE [LARGE SCALE GENOMIC DNA]</scope>
    <source>
        <strain evidence="2 3">2017H2G3</strain>
    </source>
</reference>
<feature type="domain" description="Xylose isomerase-like TIM barrel" evidence="1">
    <location>
        <begin position="25"/>
        <end position="221"/>
    </location>
</feature>
<dbReference type="GO" id="GO:0016853">
    <property type="term" value="F:isomerase activity"/>
    <property type="evidence" value="ECO:0007669"/>
    <property type="project" value="UniProtKB-KW"/>
</dbReference>
<dbReference type="InterPro" id="IPR050312">
    <property type="entry name" value="IolE/XylAMocC-like"/>
</dbReference>
<evidence type="ECO:0000313" key="2">
    <source>
        <dbReference type="EMBL" id="TCJ02648.1"/>
    </source>
</evidence>
<protein>
    <submittedName>
        <fullName evidence="2">Sugar phosphate isomerase/epimerase</fullName>
    </submittedName>
</protein>
<keyword evidence="3" id="KW-1185">Reference proteome</keyword>
<accession>A0A4R1AYA0</accession>
<sequence>MKLSISTYTLFSQPIDEAIKQLVNGGWKSIELMGEGEHHGERLLEMDDSQLMSIAQFAKENRVSFGFHLPIKHFNPALVDKTTEEIWNNCLRIVRILEMNYVLLHPGLNPSVDNGIDSTSRFIKEMLEDLPKETKLAIENVPPAENVIGSSIDQLITIIQKVNDSRVSIMLDTGHCYMNSKEAFIQECGKAYNHLFGIHINDNHGKDDEHLAIGEGDIPFKQ</sequence>
<dbReference type="InterPro" id="IPR036237">
    <property type="entry name" value="Xyl_isomerase-like_sf"/>
</dbReference>
<dbReference type="AlphaFoldDB" id="A0A4R1AYA0"/>
<dbReference type="RefSeq" id="WP_131237788.1">
    <property type="nucleotide sequence ID" value="NZ_SJTH01000029.1"/>
</dbReference>
<dbReference type="STRING" id="1742358.GCA_001439605_03522"/>
<dbReference type="PANTHER" id="PTHR12110">
    <property type="entry name" value="HYDROXYPYRUVATE ISOMERASE"/>
    <property type="match status" value="1"/>
</dbReference>